<dbReference type="EMBL" id="CP154792">
    <property type="protein sequence ID" value="XAN18747.1"/>
    <property type="molecule type" value="Genomic_DNA"/>
</dbReference>
<dbReference type="InterPro" id="IPR018389">
    <property type="entry name" value="DctP_fam"/>
</dbReference>
<dbReference type="Proteomes" id="UP001446337">
    <property type="component" value="Chromosome"/>
</dbReference>
<dbReference type="PANTHER" id="PTHR33376">
    <property type="match status" value="1"/>
</dbReference>
<evidence type="ECO:0000313" key="3">
    <source>
        <dbReference type="Proteomes" id="UP001446337"/>
    </source>
</evidence>
<evidence type="ECO:0000256" key="1">
    <source>
        <dbReference type="ARBA" id="ARBA00022729"/>
    </source>
</evidence>
<organism evidence="2 3">
    <name type="scientific">Achromobacter denitrificans</name>
    <name type="common">Alcaligenes denitrificans</name>
    <dbReference type="NCBI Taxonomy" id="32002"/>
    <lineage>
        <taxon>Bacteria</taxon>
        <taxon>Pseudomonadati</taxon>
        <taxon>Pseudomonadota</taxon>
        <taxon>Betaproteobacteria</taxon>
        <taxon>Burkholderiales</taxon>
        <taxon>Alcaligenaceae</taxon>
        <taxon>Achromobacter</taxon>
    </lineage>
</organism>
<gene>
    <name evidence="2" type="ORF">AAIK43_12060</name>
</gene>
<dbReference type="RefSeq" id="WP_252978778.1">
    <property type="nucleotide sequence ID" value="NZ_CP154792.1"/>
</dbReference>
<keyword evidence="3" id="KW-1185">Reference proteome</keyword>
<name>A0ABZ3G9S1_ACHDE</name>
<evidence type="ECO:0000313" key="2">
    <source>
        <dbReference type="EMBL" id="XAN18747.1"/>
    </source>
</evidence>
<proteinExistence type="predicted"/>
<reference evidence="2 3" key="1">
    <citation type="submission" date="2024-05" db="EMBL/GenBank/DDBJ databases">
        <title>Achromobacter denitrificans. BP1, complete genome.</title>
        <authorList>
            <person name="Zhang B."/>
        </authorList>
    </citation>
    <scope>NUCLEOTIDE SEQUENCE [LARGE SCALE GENOMIC DNA]</scope>
    <source>
        <strain evidence="2 3">BP1</strain>
    </source>
</reference>
<dbReference type="PANTHER" id="PTHR33376:SF15">
    <property type="entry name" value="BLL6794 PROTEIN"/>
    <property type="match status" value="1"/>
</dbReference>
<accession>A0ABZ3G9S1</accession>
<dbReference type="Gene3D" id="3.40.190.170">
    <property type="entry name" value="Bacterial extracellular solute-binding protein, family 7"/>
    <property type="match status" value="1"/>
</dbReference>
<keyword evidence="1" id="KW-0732">Signal</keyword>
<dbReference type="NCBIfam" id="NF037995">
    <property type="entry name" value="TRAP_S1"/>
    <property type="match status" value="1"/>
</dbReference>
<sequence length="367" mass="40375">MAFFNSQSNTSNLLERFTKTFRTEAFRMGRRKVAVAAASMGLVALAAGQAHAQERIELKLSHYLVSTHPIITQIIEPWAKALEEKTKGKVTVRIFPGSSPLGNAANQFDQVQSGVVDIAIGLQGTPRGRFPRTGIVDIPFLTTSADQASRMLWAMYPKYLKEDYKGVKVLALFAHNPGVIHTGSRKVEKMEDLKGLRMRAPTPVVANMFQFLGATSVGMPPGQIYESMQGGVIDGFGLPWDPIASYKLAEVTKYHLANGAYTTSFWFSMNERKYNSLSADVRAVIDELSGEALVAKVGPVWDKADEVGLAAVKARGNVITKSSEAERKKWISALQPMIEQELVRLEKEGVANAREIYAEMQRHGAAK</sequence>
<dbReference type="Pfam" id="PF03480">
    <property type="entry name" value="DctP"/>
    <property type="match status" value="1"/>
</dbReference>
<dbReference type="CDD" id="cd13665">
    <property type="entry name" value="PBP2_TRAP_Dctp3_4"/>
    <property type="match status" value="1"/>
</dbReference>
<protein>
    <submittedName>
        <fullName evidence="2">TRAP transporter substrate-binding protein</fullName>
    </submittedName>
</protein>
<dbReference type="InterPro" id="IPR038404">
    <property type="entry name" value="TRAP_DctP_sf"/>
</dbReference>